<dbReference type="SUPFAM" id="SSF48350">
    <property type="entry name" value="GTPase activation domain, GAP"/>
    <property type="match status" value="1"/>
</dbReference>
<feature type="compositionally biased region" description="Basic and acidic residues" evidence="2">
    <location>
        <begin position="50"/>
        <end position="59"/>
    </location>
</feature>
<accession>A0A834XF07</accession>
<dbReference type="InterPro" id="IPR044785">
    <property type="entry name" value="RopGAP1-5"/>
</dbReference>
<protein>
    <submittedName>
        <fullName evidence="4">Rho GTPase-activating protein 3</fullName>
    </submittedName>
</protein>
<dbReference type="InterPro" id="IPR000095">
    <property type="entry name" value="CRIB_dom"/>
</dbReference>
<dbReference type="Pfam" id="PF00620">
    <property type="entry name" value="RhoGAP"/>
    <property type="match status" value="1"/>
</dbReference>
<dbReference type="PANTHER" id="PTHR23177:SF74">
    <property type="entry name" value="RHO GTPASE-ACTIVATING PROTEIN 3"/>
    <property type="match status" value="1"/>
</dbReference>
<organism evidence="4 5">
    <name type="scientific">Senna tora</name>
    <dbReference type="NCBI Taxonomy" id="362788"/>
    <lineage>
        <taxon>Eukaryota</taxon>
        <taxon>Viridiplantae</taxon>
        <taxon>Streptophyta</taxon>
        <taxon>Embryophyta</taxon>
        <taxon>Tracheophyta</taxon>
        <taxon>Spermatophyta</taxon>
        <taxon>Magnoliopsida</taxon>
        <taxon>eudicotyledons</taxon>
        <taxon>Gunneridae</taxon>
        <taxon>Pentapetalae</taxon>
        <taxon>rosids</taxon>
        <taxon>fabids</taxon>
        <taxon>Fabales</taxon>
        <taxon>Fabaceae</taxon>
        <taxon>Caesalpinioideae</taxon>
        <taxon>Cassia clade</taxon>
        <taxon>Senna</taxon>
    </lineage>
</organism>
<keyword evidence="1" id="KW-0343">GTPase activation</keyword>
<evidence type="ECO:0000256" key="2">
    <source>
        <dbReference type="SAM" id="MobiDB-lite"/>
    </source>
</evidence>
<dbReference type="GO" id="GO:0005096">
    <property type="term" value="F:GTPase activator activity"/>
    <property type="evidence" value="ECO:0007669"/>
    <property type="project" value="UniProtKB-KW"/>
</dbReference>
<dbReference type="Gene3D" id="3.90.810.10">
    <property type="entry name" value="CRIB domain"/>
    <property type="match status" value="1"/>
</dbReference>
<dbReference type="Pfam" id="PF00786">
    <property type="entry name" value="PBD"/>
    <property type="match status" value="1"/>
</dbReference>
<feature type="region of interest" description="Disordered" evidence="2">
    <location>
        <begin position="45"/>
        <end position="64"/>
    </location>
</feature>
<dbReference type="CDD" id="cd00159">
    <property type="entry name" value="RhoGAP"/>
    <property type="match status" value="1"/>
</dbReference>
<dbReference type="InterPro" id="IPR036936">
    <property type="entry name" value="CRIB_dom_sf"/>
</dbReference>
<dbReference type="GO" id="GO:0007165">
    <property type="term" value="P:signal transduction"/>
    <property type="evidence" value="ECO:0007669"/>
    <property type="project" value="InterPro"/>
</dbReference>
<dbReference type="PROSITE" id="PS50238">
    <property type="entry name" value="RHOGAP"/>
    <property type="match status" value="1"/>
</dbReference>
<dbReference type="AlphaFoldDB" id="A0A834XF07"/>
<evidence type="ECO:0000313" key="5">
    <source>
        <dbReference type="Proteomes" id="UP000634136"/>
    </source>
</evidence>
<keyword evidence="5" id="KW-1185">Reference proteome</keyword>
<dbReference type="EMBL" id="JAAIUW010000001">
    <property type="protein sequence ID" value="KAF7843897.1"/>
    <property type="molecule type" value="Genomic_DNA"/>
</dbReference>
<dbReference type="SMART" id="SM00285">
    <property type="entry name" value="PBD"/>
    <property type="match status" value="1"/>
</dbReference>
<dbReference type="InterPro" id="IPR008936">
    <property type="entry name" value="Rho_GTPase_activation_prot"/>
</dbReference>
<evidence type="ECO:0000259" key="3">
    <source>
        <dbReference type="PROSITE" id="PS50238"/>
    </source>
</evidence>
<dbReference type="Proteomes" id="UP000634136">
    <property type="component" value="Unassembled WGS sequence"/>
</dbReference>
<dbReference type="CDD" id="cd00132">
    <property type="entry name" value="CRIB"/>
    <property type="match status" value="1"/>
</dbReference>
<sequence length="469" mass="53265">MTRLFRSKSWGLEGRTRTRTRTRFDSSPPTPFFYDFEKRDCEDGEEKEEELVRKDDSSKAKAGVGDNNQSHFALLDVVAAALRKSLVTCRVEREDVSSLDISWPTEVRHVSHVTFDRLNGFLGLPSELEPEVPGRVPSASVKVFGVSAKSMQCSYDDRGNFVPTILLRMQKQLYAQGGLKAEGIFRINADSSQEEFVRDQLNKGVVPQGIDVHCLSGLIKAWFRELPMGVLDSLTPEQVVHCKTEENCTNLVRLLPPTEAALLHWAINLMADVVEHQKFNKMNAHNIAMVFAPNMTQMADPLTALIHAVQVMNFLKTLILRALREREESNVEARQLPACSNSPSFVSDPFHLNFNRVESCEQTDDSSATIQSLNNNFFRTSTLGRIEWSVKEKLWSSKEIDCVSGGSSTPSRYEIGTTLEKRYRWRYDSDHWLRLRKKMHKLWRHPLFQLNKTSKKPATSSLGIVNNGC</sequence>
<dbReference type="OrthoDB" id="185175at2759"/>
<evidence type="ECO:0000313" key="4">
    <source>
        <dbReference type="EMBL" id="KAF7843897.1"/>
    </source>
</evidence>
<reference evidence="4" key="1">
    <citation type="submission" date="2020-09" db="EMBL/GenBank/DDBJ databases">
        <title>Genome-Enabled Discovery of Anthraquinone Biosynthesis in Senna tora.</title>
        <authorList>
            <person name="Kang S.-H."/>
            <person name="Pandey R.P."/>
            <person name="Lee C.-M."/>
            <person name="Sim J.-S."/>
            <person name="Jeong J.-T."/>
            <person name="Choi B.-S."/>
            <person name="Jung M."/>
            <person name="Ginzburg D."/>
            <person name="Zhao K."/>
            <person name="Won S.Y."/>
            <person name="Oh T.-J."/>
            <person name="Yu Y."/>
            <person name="Kim N.-H."/>
            <person name="Lee O.R."/>
            <person name="Lee T.-H."/>
            <person name="Bashyal P."/>
            <person name="Kim T.-S."/>
            <person name="Lee W.-H."/>
            <person name="Kawkins C."/>
            <person name="Kim C.-K."/>
            <person name="Kim J.S."/>
            <person name="Ahn B.O."/>
            <person name="Rhee S.Y."/>
            <person name="Sohng J.K."/>
        </authorList>
    </citation>
    <scope>NUCLEOTIDE SEQUENCE</scope>
    <source>
        <tissue evidence="4">Leaf</tissue>
    </source>
</reference>
<name>A0A834XF07_9FABA</name>
<dbReference type="PANTHER" id="PTHR23177">
    <property type="entry name" value="MKIAA1688 PROTEIN"/>
    <property type="match status" value="1"/>
</dbReference>
<dbReference type="FunFam" id="1.10.555.10:FF:000046">
    <property type="entry name" value="Rho GTPase-activating protein 5"/>
    <property type="match status" value="1"/>
</dbReference>
<dbReference type="InterPro" id="IPR000198">
    <property type="entry name" value="RhoGAP_dom"/>
</dbReference>
<gene>
    <name evidence="4" type="ORF">G2W53_000802</name>
</gene>
<evidence type="ECO:0000256" key="1">
    <source>
        <dbReference type="ARBA" id="ARBA00022468"/>
    </source>
</evidence>
<proteinExistence type="predicted"/>
<dbReference type="SMART" id="SM00324">
    <property type="entry name" value="RhoGAP"/>
    <property type="match status" value="1"/>
</dbReference>
<dbReference type="Gene3D" id="1.10.555.10">
    <property type="entry name" value="Rho GTPase activation protein"/>
    <property type="match status" value="1"/>
</dbReference>
<feature type="domain" description="Rho-GAP" evidence="3">
    <location>
        <begin position="149"/>
        <end position="326"/>
    </location>
</feature>
<comment type="caution">
    <text evidence="4">The sequence shown here is derived from an EMBL/GenBank/DDBJ whole genome shotgun (WGS) entry which is preliminary data.</text>
</comment>